<feature type="domain" description="HTH cro/C1-type" evidence="4">
    <location>
        <begin position="11"/>
        <end position="65"/>
    </location>
</feature>
<name>A0A2W7QYC2_9RHOB</name>
<keyword evidence="6" id="KW-1185">Reference proteome</keyword>
<dbReference type="InterPro" id="IPR010982">
    <property type="entry name" value="Lambda_DNA-bd_dom_sf"/>
</dbReference>
<evidence type="ECO:0000256" key="1">
    <source>
        <dbReference type="ARBA" id="ARBA00023015"/>
    </source>
</evidence>
<comment type="caution">
    <text evidence="5">The sequence shown here is derived from an EMBL/GenBank/DDBJ whole genome shotgun (WGS) entry which is preliminary data.</text>
</comment>
<dbReference type="GO" id="GO:0005829">
    <property type="term" value="C:cytosol"/>
    <property type="evidence" value="ECO:0007669"/>
    <property type="project" value="TreeGrafter"/>
</dbReference>
<keyword evidence="3" id="KW-0804">Transcription</keyword>
<reference evidence="5 6" key="1">
    <citation type="submission" date="2018-06" db="EMBL/GenBank/DDBJ databases">
        <title>Genomic Encyclopedia of Archaeal and Bacterial Type Strains, Phase II (KMG-II): from individual species to whole genera.</title>
        <authorList>
            <person name="Goeker M."/>
        </authorList>
    </citation>
    <scope>NUCLEOTIDE SEQUENCE [LARGE SCALE GENOMIC DNA]</scope>
    <source>
        <strain evidence="5 6">DSM 13087</strain>
    </source>
</reference>
<dbReference type="RefSeq" id="WP_071470697.1">
    <property type="nucleotide sequence ID" value="NZ_MEHT01000045.1"/>
</dbReference>
<keyword evidence="1" id="KW-0805">Transcription regulation</keyword>
<organism evidence="5 6">
    <name type="scientific">Roseinatronobacter thiooxidans</name>
    <dbReference type="NCBI Taxonomy" id="121821"/>
    <lineage>
        <taxon>Bacteria</taxon>
        <taxon>Pseudomonadati</taxon>
        <taxon>Pseudomonadota</taxon>
        <taxon>Alphaproteobacteria</taxon>
        <taxon>Rhodobacterales</taxon>
        <taxon>Paracoccaceae</taxon>
        <taxon>Roseinatronobacter</taxon>
    </lineage>
</organism>
<dbReference type="InterPro" id="IPR018653">
    <property type="entry name" value="ScfR_C"/>
</dbReference>
<proteinExistence type="predicted"/>
<protein>
    <recommendedName>
        <fullName evidence="4">HTH cro/C1-type domain-containing protein</fullName>
    </recommendedName>
</protein>
<dbReference type="InterPro" id="IPR001387">
    <property type="entry name" value="Cro/C1-type_HTH"/>
</dbReference>
<dbReference type="Gene3D" id="1.10.260.40">
    <property type="entry name" value="lambda repressor-like DNA-binding domains"/>
    <property type="match status" value="1"/>
</dbReference>
<gene>
    <name evidence="5" type="ORF">LY56_00947</name>
</gene>
<dbReference type="Pfam" id="PF01381">
    <property type="entry name" value="HTH_3"/>
    <property type="match status" value="1"/>
</dbReference>
<dbReference type="AlphaFoldDB" id="A0A2W7QYC2"/>
<keyword evidence="2" id="KW-0238">DNA-binding</keyword>
<dbReference type="Proteomes" id="UP000249364">
    <property type="component" value="Unassembled WGS sequence"/>
</dbReference>
<dbReference type="PANTHER" id="PTHR46797">
    <property type="entry name" value="HTH-TYPE TRANSCRIPTIONAL REGULATOR"/>
    <property type="match status" value="1"/>
</dbReference>
<evidence type="ECO:0000256" key="2">
    <source>
        <dbReference type="ARBA" id="ARBA00023125"/>
    </source>
</evidence>
<dbReference type="InterPro" id="IPR050807">
    <property type="entry name" value="TransReg_Diox_bact_type"/>
</dbReference>
<dbReference type="PANTHER" id="PTHR46797:SF23">
    <property type="entry name" value="HTH-TYPE TRANSCRIPTIONAL REGULATOR SUTR"/>
    <property type="match status" value="1"/>
</dbReference>
<evidence type="ECO:0000313" key="6">
    <source>
        <dbReference type="Proteomes" id="UP000249364"/>
    </source>
</evidence>
<dbReference type="OrthoDB" id="7790108at2"/>
<accession>A0A2W7QYC2</accession>
<dbReference type="GO" id="GO:0003700">
    <property type="term" value="F:DNA-binding transcription factor activity"/>
    <property type="evidence" value="ECO:0007669"/>
    <property type="project" value="TreeGrafter"/>
</dbReference>
<dbReference type="STRING" id="121821.GCA_001870675_02904"/>
<evidence type="ECO:0000313" key="5">
    <source>
        <dbReference type="EMBL" id="PZX46739.1"/>
    </source>
</evidence>
<sequence>MPRTALTGTRIRARRNLRGLRQAELARVVGVSPSYLNLIEHNRRKVGPDLLSALAQALGVSSDALVEDTDARLVEGARAAALRCDSELVELERIDEFTGRFPGWSKVLAETQARVERLERVVEQLNDRMTHDPYLGEALHEIISAVTSVQSTASILNDSGVIEPDWQARFHQNILQDSARLAEGAVALVNYLDAGKTDETGLAAPQEEVEAWLATLEFHLPQLERADADAQSMVQGQVDLSSDASRALARQWIARFHSDARALPLPELLVALSDHGFAPDALARHFNVRFDQVLRRLAMLPPHALAELGLPAPGLVICDNSGTLMFRRGIEGFALPRFGGGCPLWPLYQALQRPHQPLRQSLVTAGRMARSFVAYAFATTEVVLGYDKPSVLQASMLIIPADSVAEDEVTEPVIVGSSCRTCAQLDCAARREPSILMTASESGGEF</sequence>
<dbReference type="PROSITE" id="PS50943">
    <property type="entry name" value="HTH_CROC1"/>
    <property type="match status" value="1"/>
</dbReference>
<dbReference type="SMART" id="SM00530">
    <property type="entry name" value="HTH_XRE"/>
    <property type="match status" value="1"/>
</dbReference>
<evidence type="ECO:0000256" key="3">
    <source>
        <dbReference type="ARBA" id="ARBA00023163"/>
    </source>
</evidence>
<evidence type="ECO:0000259" key="4">
    <source>
        <dbReference type="PROSITE" id="PS50943"/>
    </source>
</evidence>
<dbReference type="SUPFAM" id="SSF47413">
    <property type="entry name" value="lambda repressor-like DNA-binding domains"/>
    <property type="match status" value="1"/>
</dbReference>
<dbReference type="Pfam" id="PF09856">
    <property type="entry name" value="ScfRs"/>
    <property type="match status" value="1"/>
</dbReference>
<dbReference type="CDD" id="cd00093">
    <property type="entry name" value="HTH_XRE"/>
    <property type="match status" value="1"/>
</dbReference>
<dbReference type="GO" id="GO:0003677">
    <property type="term" value="F:DNA binding"/>
    <property type="evidence" value="ECO:0007669"/>
    <property type="project" value="UniProtKB-KW"/>
</dbReference>
<dbReference type="EMBL" id="QKZQ01000003">
    <property type="protein sequence ID" value="PZX46739.1"/>
    <property type="molecule type" value="Genomic_DNA"/>
</dbReference>